<dbReference type="Proteomes" id="UP001156627">
    <property type="component" value="Unassembled WGS sequence"/>
</dbReference>
<evidence type="ECO:0000256" key="2">
    <source>
        <dbReference type="ARBA" id="ARBA00022475"/>
    </source>
</evidence>
<organism evidence="8 9">
    <name type="scientific">Dyella flagellata</name>
    <dbReference type="NCBI Taxonomy" id="1867833"/>
    <lineage>
        <taxon>Bacteria</taxon>
        <taxon>Pseudomonadati</taxon>
        <taxon>Pseudomonadota</taxon>
        <taxon>Gammaproteobacteria</taxon>
        <taxon>Lysobacterales</taxon>
        <taxon>Rhodanobacteraceae</taxon>
        <taxon>Dyella</taxon>
    </lineage>
</organism>
<feature type="transmembrane region" description="Helical" evidence="6">
    <location>
        <begin position="357"/>
        <end position="377"/>
    </location>
</feature>
<evidence type="ECO:0000256" key="5">
    <source>
        <dbReference type="ARBA" id="ARBA00023136"/>
    </source>
</evidence>
<feature type="transmembrane region" description="Helical" evidence="6">
    <location>
        <begin position="320"/>
        <end position="345"/>
    </location>
</feature>
<comment type="subcellular location">
    <subcellularLocation>
        <location evidence="1">Cell membrane</location>
        <topology evidence="1">Multi-pass membrane protein</topology>
    </subcellularLocation>
</comment>
<keyword evidence="3 6" id="KW-0812">Transmembrane</keyword>
<dbReference type="InterPro" id="IPR050189">
    <property type="entry name" value="MFS_Efflux_Transporters"/>
</dbReference>
<feature type="domain" description="Major facilitator superfamily (MFS) profile" evidence="7">
    <location>
        <begin position="17"/>
        <end position="421"/>
    </location>
</feature>
<dbReference type="InterPro" id="IPR036259">
    <property type="entry name" value="MFS_trans_sf"/>
</dbReference>
<comment type="caution">
    <text evidence="8">The sequence shown here is derived from an EMBL/GenBank/DDBJ whole genome shotgun (WGS) entry which is preliminary data.</text>
</comment>
<sequence>MQRSASSPNSPRVPGSLLGLLAFGQCMALIDRNLPAVAAPLMKADLALSDAQFGLLQGFSFALLYATGMLLSWPLAYSMRRLQLLAACAATWTSGMLVFAFGHTFGALLVGRALVGLGESMFEPLALGLVVAHVAPAWRARSMALLTAASVAGRSLSLLLGGAVLAGLARWLPTQPPMHWRLLFVVMALPNLLTIVWLLRSAELALNPFPPRPRKVFVAVLNAFGERPRVLGAYLCSAAAALLVARALGAWAPSVLHREQGFAPATAALVFGAAMLIASPLGDFIAGILVDKFRSPMAILTAALLLAAPALGAMPWAGSPMVACVLLTLAAVLTGAAAVAVLYGWPSMLDPSLRDAGLRVFLVFIVLISEGLGPWLAGTVSDGMGTGAHALSLALSRVCMLAAAMGVAAALLARAGRPRPAVEEAAG</sequence>
<dbReference type="PROSITE" id="PS50850">
    <property type="entry name" value="MFS"/>
    <property type="match status" value="1"/>
</dbReference>
<dbReference type="PANTHER" id="PTHR43124:SF3">
    <property type="entry name" value="CHLORAMPHENICOL EFFLUX PUMP RV0191"/>
    <property type="match status" value="1"/>
</dbReference>
<evidence type="ECO:0000313" key="9">
    <source>
        <dbReference type="Proteomes" id="UP001156627"/>
    </source>
</evidence>
<dbReference type="PANTHER" id="PTHR43124">
    <property type="entry name" value="PURINE EFFLUX PUMP PBUE"/>
    <property type="match status" value="1"/>
</dbReference>
<feature type="transmembrane region" description="Helical" evidence="6">
    <location>
        <begin position="389"/>
        <end position="413"/>
    </location>
</feature>
<dbReference type="EMBL" id="BSOA01000050">
    <property type="protein sequence ID" value="GLQ90696.1"/>
    <property type="molecule type" value="Genomic_DNA"/>
</dbReference>
<dbReference type="Pfam" id="PF07690">
    <property type="entry name" value="MFS_1"/>
    <property type="match status" value="1"/>
</dbReference>
<protein>
    <recommendedName>
        <fullName evidence="7">Major facilitator superfamily (MFS) profile domain-containing protein</fullName>
    </recommendedName>
</protein>
<feature type="transmembrane region" description="Helical" evidence="6">
    <location>
        <begin position="52"/>
        <end position="72"/>
    </location>
</feature>
<feature type="transmembrane region" description="Helical" evidence="6">
    <location>
        <begin position="297"/>
        <end position="314"/>
    </location>
</feature>
<gene>
    <name evidence="8" type="ORF">GCM10007898_42720</name>
</gene>
<dbReference type="RefSeq" id="WP_284334114.1">
    <property type="nucleotide sequence ID" value="NZ_BSOA01000050.1"/>
</dbReference>
<dbReference type="InterPro" id="IPR011701">
    <property type="entry name" value="MFS"/>
</dbReference>
<keyword evidence="4 6" id="KW-1133">Transmembrane helix</keyword>
<accession>A0ABQ5XJ97</accession>
<proteinExistence type="predicted"/>
<dbReference type="Gene3D" id="1.20.1250.20">
    <property type="entry name" value="MFS general substrate transporter like domains"/>
    <property type="match status" value="2"/>
</dbReference>
<feature type="transmembrane region" description="Helical" evidence="6">
    <location>
        <begin position="231"/>
        <end position="253"/>
    </location>
</feature>
<evidence type="ECO:0000256" key="4">
    <source>
        <dbReference type="ARBA" id="ARBA00022989"/>
    </source>
</evidence>
<evidence type="ECO:0000313" key="8">
    <source>
        <dbReference type="EMBL" id="GLQ90696.1"/>
    </source>
</evidence>
<name>A0ABQ5XJ97_9GAMM</name>
<evidence type="ECO:0000259" key="7">
    <source>
        <dbReference type="PROSITE" id="PS50850"/>
    </source>
</evidence>
<dbReference type="SUPFAM" id="SSF103473">
    <property type="entry name" value="MFS general substrate transporter"/>
    <property type="match status" value="1"/>
</dbReference>
<evidence type="ECO:0000256" key="3">
    <source>
        <dbReference type="ARBA" id="ARBA00022692"/>
    </source>
</evidence>
<feature type="transmembrane region" description="Helical" evidence="6">
    <location>
        <begin position="151"/>
        <end position="172"/>
    </location>
</feature>
<evidence type="ECO:0000256" key="6">
    <source>
        <dbReference type="SAM" id="Phobius"/>
    </source>
</evidence>
<dbReference type="InterPro" id="IPR020846">
    <property type="entry name" value="MFS_dom"/>
</dbReference>
<keyword evidence="5 6" id="KW-0472">Membrane</keyword>
<feature type="transmembrane region" description="Helical" evidence="6">
    <location>
        <begin position="84"/>
        <end position="109"/>
    </location>
</feature>
<feature type="transmembrane region" description="Helical" evidence="6">
    <location>
        <begin position="265"/>
        <end position="290"/>
    </location>
</feature>
<keyword evidence="2" id="KW-1003">Cell membrane</keyword>
<reference evidence="9" key="1">
    <citation type="journal article" date="2019" name="Int. J. Syst. Evol. Microbiol.">
        <title>The Global Catalogue of Microorganisms (GCM) 10K type strain sequencing project: providing services to taxonomists for standard genome sequencing and annotation.</title>
        <authorList>
            <consortium name="The Broad Institute Genomics Platform"/>
            <consortium name="The Broad Institute Genome Sequencing Center for Infectious Disease"/>
            <person name="Wu L."/>
            <person name="Ma J."/>
        </authorList>
    </citation>
    <scope>NUCLEOTIDE SEQUENCE [LARGE SCALE GENOMIC DNA]</scope>
    <source>
        <strain evidence="9">NBRC 111981</strain>
    </source>
</reference>
<feature type="transmembrane region" description="Helical" evidence="6">
    <location>
        <begin position="178"/>
        <end position="199"/>
    </location>
</feature>
<keyword evidence="9" id="KW-1185">Reference proteome</keyword>
<feature type="transmembrane region" description="Helical" evidence="6">
    <location>
        <begin position="121"/>
        <end position="139"/>
    </location>
</feature>
<evidence type="ECO:0000256" key="1">
    <source>
        <dbReference type="ARBA" id="ARBA00004651"/>
    </source>
</evidence>